<name>D2VUL8_NAEGR</name>
<feature type="signal peptide" evidence="8">
    <location>
        <begin position="1"/>
        <end position="17"/>
    </location>
</feature>
<dbReference type="GO" id="GO:0016020">
    <property type="term" value="C:membrane"/>
    <property type="evidence" value="ECO:0007669"/>
    <property type="project" value="UniProtKB-SubCell"/>
</dbReference>
<dbReference type="InterPro" id="IPR050906">
    <property type="entry name" value="Notch_signaling"/>
</dbReference>
<feature type="transmembrane region" description="Helical" evidence="7">
    <location>
        <begin position="1196"/>
        <end position="1221"/>
    </location>
</feature>
<dbReference type="Pfam" id="PF01825">
    <property type="entry name" value="GPS"/>
    <property type="match status" value="1"/>
</dbReference>
<evidence type="ECO:0000259" key="9">
    <source>
        <dbReference type="PROSITE" id="PS50026"/>
    </source>
</evidence>
<feature type="domain" description="EGF-like" evidence="9">
    <location>
        <begin position="192"/>
        <end position="230"/>
    </location>
</feature>
<evidence type="ECO:0000256" key="1">
    <source>
        <dbReference type="ARBA" id="ARBA00004370"/>
    </source>
</evidence>
<comment type="caution">
    <text evidence="5">Lacks conserved residue(s) required for the propagation of feature annotation.</text>
</comment>
<evidence type="ECO:0000256" key="8">
    <source>
        <dbReference type="SAM" id="SignalP"/>
    </source>
</evidence>
<dbReference type="InterPro" id="IPR000203">
    <property type="entry name" value="GPS"/>
</dbReference>
<dbReference type="InterPro" id="IPR036305">
    <property type="entry name" value="RGS_sf"/>
</dbReference>
<dbReference type="InterPro" id="IPR016137">
    <property type="entry name" value="RGS"/>
</dbReference>
<dbReference type="GeneID" id="8854128"/>
<feature type="region of interest" description="Disordered" evidence="6">
    <location>
        <begin position="1757"/>
        <end position="1796"/>
    </location>
</feature>
<dbReference type="Proteomes" id="UP000006671">
    <property type="component" value="Unassembled WGS sequence"/>
</dbReference>
<evidence type="ECO:0000256" key="4">
    <source>
        <dbReference type="ARBA" id="ARBA00023136"/>
    </source>
</evidence>
<feature type="transmembrane region" description="Helical" evidence="7">
    <location>
        <begin position="1099"/>
        <end position="1121"/>
    </location>
</feature>
<dbReference type="PROSITE" id="PS00022">
    <property type="entry name" value="EGF_1"/>
    <property type="match status" value="3"/>
</dbReference>
<dbReference type="VEuPathDB" id="AmoebaDB:NAEGRDRAFT_52385"/>
<dbReference type="PANTHER" id="PTHR24044">
    <property type="entry name" value="NOTCH LIGAND FAMILY MEMBER"/>
    <property type="match status" value="1"/>
</dbReference>
<dbReference type="EMBL" id="GG738899">
    <property type="protein sequence ID" value="EFC39532.1"/>
    <property type="molecule type" value="Genomic_DNA"/>
</dbReference>
<organism evidence="11">
    <name type="scientific">Naegleria gruberi</name>
    <name type="common">Amoeba</name>
    <dbReference type="NCBI Taxonomy" id="5762"/>
    <lineage>
        <taxon>Eukaryota</taxon>
        <taxon>Discoba</taxon>
        <taxon>Heterolobosea</taxon>
        <taxon>Tetramitia</taxon>
        <taxon>Eutetramitia</taxon>
        <taxon>Vahlkampfiidae</taxon>
        <taxon>Naegleria</taxon>
    </lineage>
</organism>
<proteinExistence type="predicted"/>
<feature type="transmembrane region" description="Helical" evidence="7">
    <location>
        <begin position="1313"/>
        <end position="1333"/>
    </location>
</feature>
<dbReference type="InParanoid" id="D2VUL8"/>
<dbReference type="SUPFAM" id="SSF48097">
    <property type="entry name" value="Regulator of G-protein signaling, RGS"/>
    <property type="match status" value="1"/>
</dbReference>
<feature type="transmembrane region" description="Helical" evidence="7">
    <location>
        <begin position="1268"/>
        <end position="1293"/>
    </location>
</feature>
<keyword evidence="4 7" id="KW-0472">Membrane</keyword>
<keyword evidence="5" id="KW-1015">Disulfide bond</keyword>
<dbReference type="KEGG" id="ngr:NAEGRDRAFT_52385"/>
<comment type="subcellular location">
    <subcellularLocation>
        <location evidence="1">Membrane</location>
    </subcellularLocation>
</comment>
<feature type="chain" id="PRO_5003038402" evidence="8">
    <location>
        <begin position="18"/>
        <end position="1822"/>
    </location>
</feature>
<dbReference type="RefSeq" id="XP_002672276.1">
    <property type="nucleotide sequence ID" value="XM_002672230.1"/>
</dbReference>
<dbReference type="eggNOG" id="KOG1225">
    <property type="taxonomic scope" value="Eukaryota"/>
</dbReference>
<feature type="disulfide bond" evidence="5">
    <location>
        <begin position="220"/>
        <end position="229"/>
    </location>
</feature>
<dbReference type="Pfam" id="PF00615">
    <property type="entry name" value="RGS"/>
    <property type="match status" value="1"/>
</dbReference>
<feature type="compositionally biased region" description="Basic residues" evidence="6">
    <location>
        <begin position="1757"/>
        <end position="1786"/>
    </location>
</feature>
<feature type="disulfide bond" evidence="5">
    <location>
        <begin position="261"/>
        <end position="270"/>
    </location>
</feature>
<feature type="transmembrane region" description="Helical" evidence="7">
    <location>
        <begin position="1163"/>
        <end position="1184"/>
    </location>
</feature>
<evidence type="ECO:0000256" key="3">
    <source>
        <dbReference type="ARBA" id="ARBA00022989"/>
    </source>
</evidence>
<protein>
    <submittedName>
        <fullName evidence="10">Predicted protein</fullName>
    </submittedName>
</protein>
<evidence type="ECO:0000256" key="2">
    <source>
        <dbReference type="ARBA" id="ARBA00022692"/>
    </source>
</evidence>
<keyword evidence="3 7" id="KW-1133">Transmembrane helix</keyword>
<feature type="domain" description="EGF-like" evidence="9">
    <location>
        <begin position="232"/>
        <end position="271"/>
    </location>
</feature>
<evidence type="ECO:0000256" key="5">
    <source>
        <dbReference type="PROSITE-ProRule" id="PRU00076"/>
    </source>
</evidence>
<dbReference type="InterPro" id="IPR000742">
    <property type="entry name" value="EGF"/>
</dbReference>
<dbReference type="PANTHER" id="PTHR24044:SF420">
    <property type="entry name" value="DELTA AND NOTCH-LIKE EPIDERMAL GROWTH FACTOR-RELATED RECEPTOR ISOFORM X1"/>
    <property type="match status" value="1"/>
</dbReference>
<keyword evidence="11" id="KW-1185">Reference proteome</keyword>
<dbReference type="InterPro" id="IPR046338">
    <property type="entry name" value="GAIN_dom_sf"/>
</dbReference>
<dbReference type="Gene3D" id="2.10.25.10">
    <property type="entry name" value="Laminin"/>
    <property type="match status" value="2"/>
</dbReference>
<keyword evidence="2 7" id="KW-0812">Transmembrane</keyword>
<keyword evidence="5" id="KW-0245">EGF-like domain</keyword>
<evidence type="ECO:0000313" key="11">
    <source>
        <dbReference type="Proteomes" id="UP000006671"/>
    </source>
</evidence>
<gene>
    <name evidence="10" type="ORF">NAEGRDRAFT_52385</name>
</gene>
<evidence type="ECO:0000313" key="10">
    <source>
        <dbReference type="EMBL" id="EFC39532.1"/>
    </source>
</evidence>
<dbReference type="PROSITE" id="PS01186">
    <property type="entry name" value="EGF_2"/>
    <property type="match status" value="3"/>
</dbReference>
<keyword evidence="8" id="KW-0732">Signal</keyword>
<reference evidence="10 11" key="1">
    <citation type="journal article" date="2010" name="Cell">
        <title>The genome of Naegleria gruberi illuminates early eukaryotic versatility.</title>
        <authorList>
            <person name="Fritz-Laylin L.K."/>
            <person name="Prochnik S.E."/>
            <person name="Ginger M.L."/>
            <person name="Dacks J.B."/>
            <person name="Carpenter M.L."/>
            <person name="Field M.C."/>
            <person name="Kuo A."/>
            <person name="Paredez A."/>
            <person name="Chapman J."/>
            <person name="Pham J."/>
            <person name="Shu S."/>
            <person name="Neupane R."/>
            <person name="Cipriano M."/>
            <person name="Mancuso J."/>
            <person name="Tu H."/>
            <person name="Salamov A."/>
            <person name="Lindquist E."/>
            <person name="Shapiro H."/>
            <person name="Lucas S."/>
            <person name="Grigoriev I.V."/>
            <person name="Cande W.Z."/>
            <person name="Fulton C."/>
            <person name="Rokhsar D.S."/>
            <person name="Dawson S.C."/>
        </authorList>
    </citation>
    <scope>NUCLEOTIDE SEQUENCE [LARGE SCALE GENOMIC DNA]</scope>
    <source>
        <strain evidence="10 11">NEG-M</strain>
    </source>
</reference>
<dbReference type="OrthoDB" id="418274at2759"/>
<accession>D2VUL8</accession>
<dbReference type="SMART" id="SM00303">
    <property type="entry name" value="GPS"/>
    <property type="match status" value="1"/>
</dbReference>
<sequence>MRSFFCLLFLCLFLVQCLPLVDQSLAALNCNAYNDPRTCSGNGICSSSSGNCICLDLSSGNYIDSSINGTIQEGARLYNPQQNEYMTLTLNGQLKLVNADTGDDDYSSVTVAGSGFTMVLDNGNGQLKLFQGGSFAHELSSACPMGGSGPFRLIIGADRKMIIYDSNGNVCWNPVTKYAPTGPAMYVGLFCEYPVCFSKTINDGACNSNGKCVSYNRCECYNGYNGSECENATHSCNGILWNDVNVCAGNGNCTSTNYCTCKSGFYGPICNVSSCHGIRQDDPNVCSGKGKCLPDGTCLCYDVNDNVKVNGPKCQNLLCKGVFNGNEVFYASSDVRACSSHGYCSFNTTALTGGCACTEGYFGDICDGQYIRISLPLNDYHIGRGNNLELKLDTYDLSNRALSALELNAISFVWKCLNCNPQITQPQFNWSYFSNFTITDASYTFAVEANSTISKKIISNSITFNVTIHSLPIITKFGFPSYFIKDKNHNLDSIIQGIQYIQNGSSFFNCIGKCSIPLTYSITMTTSILESTRSGITKGEYDGISSVKFNPLLSFSVESLRTVSDLTLEVTLSSGLQMTTVRETIPVYSKPQLLRNQFTIVSGNSTVYALKTLVKFSFDIILLTNLSPLQYALGFQYKDMSNVRITRYVTETASIDSVYLPYFTNNITMMLFLKDSQGFEYIEALAGDLSVLPFPDPKASLLERLKSDSKLSTVVPYDSLSDNSVLLEIVKSLEIPQQNPSQVIDTLKKVLLNSKSVEASSVIAQKLDSYFLNLTSNYKNQFDSFGFVKEKIVSSSDLNSILMATTSILDQGNTNVSRIYNHVSKLAILSEPPQLLSNTNPPISKRIFTSGSVDIYTSNFIKNEQTEGGEKSNFKDVRIDLDNVMSSYNGYSKQFGMSLIKYSKNIKPDNFSLTNSLSSFTEFSIYKEGNLLEIKDLTKPFIITLPLNNNTILNSSIACKYWNETGQSWESNGCEFLSSNSLNIQCQCNHTTLFSAFVEFNTTKGEPKELQGIYITQIVYGSIFFIVSCVLMVLLIVFRNYQPVKSRFVTPFIGMSAMIIQTALLLVTQKSVLLSGQVQVNGPQSSSVSWEYGDLAANILSNIITIIVNSITITAFISYLYQVTRFELLKYFYHKLAIFSNSKEKKEGEKVLKVVKSFLSTRIMLLSLISGFIGNLMFWTLWVILVRTNVLVGRDYTYVVSISFTCIILSICLLIVGLIILDYSISFFQKKDEIISKITNMDTKKKTNFVLLPAKQVVNWYSRVDSPLYFRVEMIFFVVCFIFLVCNQIIGLSGISSQKRMIVNDSVSMAFEILYLASYCFVFGGYSLLVLLVSKLRKSNESKEEFSELVTFLDSEEGCSLMEWFCKKEFSLENVQLYTYLKQNECALNGGIKELKSFFTTLFETYIKSGSVNEVNIPSNLRKNLLSILKDLDSNSVELSNSKEVCILHVHAIQTKSQPTSITIDNRTRKIVKKFTHVVSKKRELIISEKFLILAANIKKIADSLLRKRTPAAKLLRQQLLAIVKDFLRRAKHPAADLLKASLKDVQYLKKKSKHSKVKTLWVQKVAIAGLMVTGETMNFLNGLGTYSTEVSNVANFIAGPISKILNKLGMKKIARAANKVGSAISKFTMTKLAPIENKAAKAVAPIVKNKAFQIVRKTLNVVNGLLSFRAGFKLLGLAPKIFYPKNFKLLKQSLKKATKLIKNRKQLLAAIKKGVKSGFKLIKSKLKHAVKNKKTWIKIKDAVKQFSNGIKYFKKAKNQRKEKVSRRKKSSKKNRNNSKSSKRGRSERVSIPIKKSSKKYSLDSLFKKSKNRKCRYFVKIE</sequence>
<dbReference type="Gene3D" id="2.60.220.50">
    <property type="match status" value="1"/>
</dbReference>
<evidence type="ECO:0000256" key="6">
    <source>
        <dbReference type="SAM" id="MobiDB-lite"/>
    </source>
</evidence>
<feature type="transmembrane region" description="Helical" evidence="7">
    <location>
        <begin position="1018"/>
        <end position="1037"/>
    </location>
</feature>
<dbReference type="Gene3D" id="1.10.167.10">
    <property type="entry name" value="Regulator of G-protein Signalling 4, domain 2"/>
    <property type="match status" value="1"/>
</dbReference>
<evidence type="ECO:0000256" key="7">
    <source>
        <dbReference type="SAM" id="Phobius"/>
    </source>
</evidence>
<dbReference type="InterPro" id="IPR044926">
    <property type="entry name" value="RGS_subdomain_2"/>
</dbReference>
<dbReference type="PROSITE" id="PS50026">
    <property type="entry name" value="EGF_3"/>
    <property type="match status" value="2"/>
</dbReference>